<protein>
    <submittedName>
        <fullName evidence="1">Uncharacterized protein</fullName>
    </submittedName>
</protein>
<name>A0A1V9YAT6_ACHHY</name>
<proteinExistence type="predicted"/>
<evidence type="ECO:0000313" key="2">
    <source>
        <dbReference type="Proteomes" id="UP000243579"/>
    </source>
</evidence>
<dbReference type="EMBL" id="JNBR01002414">
    <property type="protein sequence ID" value="OQR82853.1"/>
    <property type="molecule type" value="Genomic_DNA"/>
</dbReference>
<dbReference type="OrthoDB" id="10549724at2759"/>
<comment type="caution">
    <text evidence="1">The sequence shown here is derived from an EMBL/GenBank/DDBJ whole genome shotgun (WGS) entry which is preliminary data.</text>
</comment>
<reference evidence="1 2" key="1">
    <citation type="journal article" date="2014" name="Genome Biol. Evol.">
        <title>The secreted proteins of Achlya hypogyna and Thraustotheca clavata identify the ancestral oomycete secretome and reveal gene acquisitions by horizontal gene transfer.</title>
        <authorList>
            <person name="Misner I."/>
            <person name="Blouin N."/>
            <person name="Leonard G."/>
            <person name="Richards T.A."/>
            <person name="Lane C.E."/>
        </authorList>
    </citation>
    <scope>NUCLEOTIDE SEQUENCE [LARGE SCALE GENOMIC DNA]</scope>
    <source>
        <strain evidence="1 2">ATCC 48635</strain>
    </source>
</reference>
<sequence length="64" mass="6287">MATAVANIKSPCSIGGVNSIDFPAMDPKQGLDAMLAPWSGPSDSAASIGTGLVCMAMAFAAATV</sequence>
<keyword evidence="2" id="KW-1185">Reference proteome</keyword>
<accession>A0A1V9YAT6</accession>
<organism evidence="1 2">
    <name type="scientific">Achlya hypogyna</name>
    <name type="common">Oomycete</name>
    <name type="synonym">Protoachlya hypogyna</name>
    <dbReference type="NCBI Taxonomy" id="1202772"/>
    <lineage>
        <taxon>Eukaryota</taxon>
        <taxon>Sar</taxon>
        <taxon>Stramenopiles</taxon>
        <taxon>Oomycota</taxon>
        <taxon>Saprolegniomycetes</taxon>
        <taxon>Saprolegniales</taxon>
        <taxon>Achlyaceae</taxon>
        <taxon>Achlya</taxon>
    </lineage>
</organism>
<gene>
    <name evidence="1" type="ORF">ACHHYP_20771</name>
</gene>
<evidence type="ECO:0000313" key="1">
    <source>
        <dbReference type="EMBL" id="OQR82853.1"/>
    </source>
</evidence>
<dbReference type="Proteomes" id="UP000243579">
    <property type="component" value="Unassembled WGS sequence"/>
</dbReference>
<dbReference type="AlphaFoldDB" id="A0A1V9YAT6"/>